<dbReference type="EMBL" id="JAQOMS010000002">
    <property type="protein sequence ID" value="MDC2890199.1"/>
    <property type="molecule type" value="Genomic_DNA"/>
</dbReference>
<organism evidence="2 3">
    <name type="scientific">Psychrosphaera algicola</name>
    <dbReference type="NCBI Taxonomy" id="3023714"/>
    <lineage>
        <taxon>Bacteria</taxon>
        <taxon>Pseudomonadati</taxon>
        <taxon>Pseudomonadota</taxon>
        <taxon>Gammaproteobacteria</taxon>
        <taxon>Alteromonadales</taxon>
        <taxon>Pseudoalteromonadaceae</taxon>
        <taxon>Psychrosphaera</taxon>
    </lineage>
</organism>
<accession>A0ABT5FGC5</accession>
<gene>
    <name evidence="2" type="ORF">PN838_17320</name>
</gene>
<keyword evidence="3" id="KW-1185">Reference proteome</keyword>
<dbReference type="InterPro" id="IPR019734">
    <property type="entry name" value="TPR_rpt"/>
</dbReference>
<dbReference type="SUPFAM" id="SSF48452">
    <property type="entry name" value="TPR-like"/>
    <property type="match status" value="1"/>
</dbReference>
<proteinExistence type="predicted"/>
<dbReference type="Pfam" id="PF14559">
    <property type="entry name" value="TPR_19"/>
    <property type="match status" value="1"/>
</dbReference>
<keyword evidence="1" id="KW-0802">TPR repeat</keyword>
<dbReference type="Gene3D" id="1.25.40.10">
    <property type="entry name" value="Tetratricopeptide repeat domain"/>
    <property type="match status" value="1"/>
</dbReference>
<dbReference type="RefSeq" id="WP_272181454.1">
    <property type="nucleotide sequence ID" value="NZ_JAQOMS010000002.1"/>
</dbReference>
<dbReference type="PROSITE" id="PS50005">
    <property type="entry name" value="TPR"/>
    <property type="match status" value="1"/>
</dbReference>
<evidence type="ECO:0000256" key="1">
    <source>
        <dbReference type="PROSITE-ProRule" id="PRU00339"/>
    </source>
</evidence>
<reference evidence="2 3" key="1">
    <citation type="submission" date="2023-01" db="EMBL/GenBank/DDBJ databases">
        <title>Psychrosphaera sp. nov., isolated from marine algae.</title>
        <authorList>
            <person name="Bayburt H."/>
            <person name="Choi B.J."/>
            <person name="Kim J.M."/>
            <person name="Choi D.G."/>
            <person name="Jeon C.O."/>
        </authorList>
    </citation>
    <scope>NUCLEOTIDE SEQUENCE [LARGE SCALE GENOMIC DNA]</scope>
    <source>
        <strain evidence="2 3">G1-22</strain>
    </source>
</reference>
<evidence type="ECO:0000313" key="3">
    <source>
        <dbReference type="Proteomes" id="UP001528411"/>
    </source>
</evidence>
<evidence type="ECO:0000313" key="2">
    <source>
        <dbReference type="EMBL" id="MDC2890199.1"/>
    </source>
</evidence>
<dbReference type="Proteomes" id="UP001528411">
    <property type="component" value="Unassembled WGS sequence"/>
</dbReference>
<dbReference type="InterPro" id="IPR011990">
    <property type="entry name" value="TPR-like_helical_dom_sf"/>
</dbReference>
<feature type="repeat" description="TPR" evidence="1">
    <location>
        <begin position="22"/>
        <end position="55"/>
    </location>
</feature>
<sequence length="62" mass="7376">MGLYDDAKNYFQVLIEEDPEQARPYLDLAIIHQYLGEFDLAEDIYERVLDLNSLEPDVHKKY</sequence>
<comment type="caution">
    <text evidence="2">The sequence shown here is derived from an EMBL/GenBank/DDBJ whole genome shotgun (WGS) entry which is preliminary data.</text>
</comment>
<name>A0ABT5FGC5_9GAMM</name>
<protein>
    <submittedName>
        <fullName evidence="2">Tetratricopeptide repeat protein</fullName>
    </submittedName>
</protein>